<sequence length="258" mass="28919">MCPRPRDGSADDGLSSSLLRFVDDDQLGPLRHALSDFNHRCRNLLNGMKMSFYLAKRSSPGPLSERWGELDQTYCAVEQLFERLSTIYRTMPLTLMKLRFGSLVDERSRGWAAWFQQNGNTLTLEPPDREAIGEFDAMRLITAIDAFVAWRAESMPRGGRAFLKWATDGGCFQLAWREQASDLTQPEAAVSDPFPARGSLAAATGSLSLPLLARVISEHRGRLTWTREPHVEARIRWPLFVSPPAPRITEDAQAASGR</sequence>
<reference evidence="2" key="1">
    <citation type="submission" date="2016-12" db="EMBL/GenBank/DDBJ databases">
        <title>Comparative genomics of four Isosphaeraceae planctomycetes: a common pool of plasmids and glycoside hydrolase genes.</title>
        <authorList>
            <person name="Ivanova A."/>
        </authorList>
    </citation>
    <scope>NUCLEOTIDE SEQUENCE [LARGE SCALE GENOMIC DNA]</scope>
    <source>
        <strain evidence="2">PX4</strain>
    </source>
</reference>
<proteinExistence type="predicted"/>
<protein>
    <submittedName>
        <fullName evidence="1">Uncharacterized protein</fullName>
    </submittedName>
</protein>
<dbReference type="EMBL" id="CP019082">
    <property type="protein sequence ID" value="APW61001.1"/>
    <property type="molecule type" value="Genomic_DNA"/>
</dbReference>
<dbReference type="OrthoDB" id="270772at2"/>
<name>A0A1U7CQ06_9BACT</name>
<organism evidence="1 2">
    <name type="scientific">Paludisphaera borealis</name>
    <dbReference type="NCBI Taxonomy" id="1387353"/>
    <lineage>
        <taxon>Bacteria</taxon>
        <taxon>Pseudomonadati</taxon>
        <taxon>Planctomycetota</taxon>
        <taxon>Planctomycetia</taxon>
        <taxon>Isosphaerales</taxon>
        <taxon>Isosphaeraceae</taxon>
        <taxon>Paludisphaera</taxon>
    </lineage>
</organism>
<dbReference type="Proteomes" id="UP000186309">
    <property type="component" value="Chromosome"/>
</dbReference>
<dbReference type="KEGG" id="pbor:BSF38_02500"/>
<dbReference type="RefSeq" id="WP_145952096.1">
    <property type="nucleotide sequence ID" value="NZ_CP019082.1"/>
</dbReference>
<gene>
    <name evidence="1" type="ORF">BSF38_02500</name>
</gene>
<dbReference type="AlphaFoldDB" id="A0A1U7CQ06"/>
<keyword evidence="2" id="KW-1185">Reference proteome</keyword>
<evidence type="ECO:0000313" key="2">
    <source>
        <dbReference type="Proteomes" id="UP000186309"/>
    </source>
</evidence>
<accession>A0A1U7CQ06</accession>
<evidence type="ECO:0000313" key="1">
    <source>
        <dbReference type="EMBL" id="APW61001.1"/>
    </source>
</evidence>